<dbReference type="GO" id="GO:0046872">
    <property type="term" value="F:metal ion binding"/>
    <property type="evidence" value="ECO:0007669"/>
    <property type="project" value="UniProtKB-KW"/>
</dbReference>
<dbReference type="Gene3D" id="3.60.21.10">
    <property type="match status" value="1"/>
</dbReference>
<evidence type="ECO:0000256" key="1">
    <source>
        <dbReference type="ARBA" id="ARBA00022723"/>
    </source>
</evidence>
<dbReference type="PANTHER" id="PTHR31302:SF31">
    <property type="entry name" value="PHOSPHODIESTERASE YAEI"/>
    <property type="match status" value="1"/>
</dbReference>
<keyword evidence="3" id="KW-1133">Transmembrane helix</keyword>
<keyword evidence="3" id="KW-0812">Transmembrane</keyword>
<dbReference type="AlphaFoldDB" id="A0A1M6R6A7"/>
<dbReference type="InterPro" id="IPR051158">
    <property type="entry name" value="Metallophosphoesterase_sf"/>
</dbReference>
<dbReference type="InterPro" id="IPR029052">
    <property type="entry name" value="Metallo-depent_PP-like"/>
</dbReference>
<protein>
    <recommendedName>
        <fullName evidence="4">Calcineurin-like phosphoesterase domain-containing protein</fullName>
    </recommendedName>
</protein>
<evidence type="ECO:0000313" key="5">
    <source>
        <dbReference type="EMBL" id="SHK27857.1"/>
    </source>
</evidence>
<keyword evidence="6" id="KW-1185">Reference proteome</keyword>
<keyword evidence="1" id="KW-0479">Metal-binding</keyword>
<evidence type="ECO:0000256" key="3">
    <source>
        <dbReference type="SAM" id="Phobius"/>
    </source>
</evidence>
<dbReference type="PANTHER" id="PTHR31302">
    <property type="entry name" value="TRANSMEMBRANE PROTEIN WITH METALLOPHOSPHOESTERASE DOMAIN-RELATED"/>
    <property type="match status" value="1"/>
</dbReference>
<feature type="domain" description="Calcineurin-like phosphoesterase" evidence="4">
    <location>
        <begin position="145"/>
        <end position="309"/>
    </location>
</feature>
<dbReference type="STRING" id="381751.SAMN05444391_0524"/>
<dbReference type="SUPFAM" id="SSF56300">
    <property type="entry name" value="Metallo-dependent phosphatases"/>
    <property type="match status" value="1"/>
</dbReference>
<dbReference type="Pfam" id="PF00149">
    <property type="entry name" value="Metallophos"/>
    <property type="match status" value="1"/>
</dbReference>
<evidence type="ECO:0000256" key="2">
    <source>
        <dbReference type="ARBA" id="ARBA00022801"/>
    </source>
</evidence>
<feature type="transmembrane region" description="Helical" evidence="3">
    <location>
        <begin position="29"/>
        <end position="49"/>
    </location>
</feature>
<dbReference type="RefSeq" id="WP_079653690.1">
    <property type="nucleotide sequence ID" value="NZ_LT670846.1"/>
</dbReference>
<evidence type="ECO:0000259" key="4">
    <source>
        <dbReference type="Pfam" id="PF00149"/>
    </source>
</evidence>
<reference evidence="5 6" key="1">
    <citation type="submission" date="2016-11" db="EMBL/GenBank/DDBJ databases">
        <authorList>
            <person name="Jaros S."/>
            <person name="Januszkiewicz K."/>
            <person name="Wedrychowicz H."/>
        </authorList>
    </citation>
    <scope>NUCLEOTIDE SEQUENCE [LARGE SCALE GENOMIC DNA]</scope>
    <source>
        <strain evidence="5 6">DSM 19557</strain>
    </source>
</reference>
<feature type="transmembrane region" description="Helical" evidence="3">
    <location>
        <begin position="61"/>
        <end position="85"/>
    </location>
</feature>
<feature type="transmembrane region" description="Helical" evidence="3">
    <location>
        <begin position="105"/>
        <end position="122"/>
    </location>
</feature>
<organism evidence="5 6">
    <name type="scientific">Thermocrinis minervae</name>
    <dbReference type="NCBI Taxonomy" id="381751"/>
    <lineage>
        <taxon>Bacteria</taxon>
        <taxon>Pseudomonadati</taxon>
        <taxon>Aquificota</taxon>
        <taxon>Aquificia</taxon>
        <taxon>Aquificales</taxon>
        <taxon>Aquificaceae</taxon>
        <taxon>Thermocrinis</taxon>
    </lineage>
</organism>
<name>A0A1M6R6A7_9AQUI</name>
<dbReference type="GO" id="GO:0008758">
    <property type="term" value="F:UDP-2,3-diacylglucosamine hydrolase activity"/>
    <property type="evidence" value="ECO:0007669"/>
    <property type="project" value="TreeGrafter"/>
</dbReference>
<proteinExistence type="predicted"/>
<dbReference type="GO" id="GO:0009245">
    <property type="term" value="P:lipid A biosynthetic process"/>
    <property type="evidence" value="ECO:0007669"/>
    <property type="project" value="TreeGrafter"/>
</dbReference>
<sequence>MLWFVLVFLSVYMLMNIYAYKRLFSPLGGSFKVLGLMLVSYGWLSPILWRWADGNLSAGVTFSLAFTSLLWMGFVVYVVFFSMLFDLYKLMANMLKLPRLSAKSTALAVFVLSLLLSVYSYYETLRLRVERIVFYTDKIPKGSRIKVLHISDLHLGPVMGMDKVRLVLDVYNRERPDMVVSTGDLVDGSMKGKEELAEALAQMKPPLGKYAVLGNHEYYRGWLQAMEFTKKAGFVVLRDSYFQLDGLMTIVGVDDEDCKLVNACTGVDEVRLLKETPKIGYVLLLKHRPKLDPSLVGEFDLMLSGHTHGGVYYPVGKLILTKLFETDRGLKYLGRGSYLFVSMGVGTGGPPMRFLSPPDVAIVEIVGRP</sequence>
<keyword evidence="2" id="KW-0378">Hydrolase</keyword>
<dbReference type="InterPro" id="IPR004843">
    <property type="entry name" value="Calcineurin-like_PHP"/>
</dbReference>
<dbReference type="EMBL" id="LT670846">
    <property type="protein sequence ID" value="SHK27857.1"/>
    <property type="molecule type" value="Genomic_DNA"/>
</dbReference>
<evidence type="ECO:0000313" key="6">
    <source>
        <dbReference type="Proteomes" id="UP000189810"/>
    </source>
</evidence>
<dbReference type="Proteomes" id="UP000189810">
    <property type="component" value="Chromosome I"/>
</dbReference>
<gene>
    <name evidence="5" type="ORF">SAMN05444391_0524</name>
</gene>
<dbReference type="CDD" id="cd07385">
    <property type="entry name" value="MPP_YkuE_C"/>
    <property type="match status" value="1"/>
</dbReference>
<dbReference type="GO" id="GO:0016020">
    <property type="term" value="C:membrane"/>
    <property type="evidence" value="ECO:0007669"/>
    <property type="project" value="GOC"/>
</dbReference>
<dbReference type="OrthoDB" id="9780884at2"/>
<accession>A0A1M6R6A7</accession>
<keyword evidence="3" id="KW-0472">Membrane</keyword>